<reference evidence="1 2" key="1">
    <citation type="journal article" date="2011" name="Syst. Appl. Microbiol.">
        <title>Defluviimonas denitrificans gen. nov., sp. nov., and Pararhodobacter aggregans gen. nov., sp. nov., non-phototrophic Rhodobacteraceae from the biofilter of a marine aquaculture.</title>
        <authorList>
            <person name="Foesel B.U."/>
            <person name="Drake H.L."/>
            <person name="Schramm A."/>
        </authorList>
    </citation>
    <scope>NUCLEOTIDE SEQUENCE [LARGE SCALE GENOMIC DNA]</scope>
    <source>
        <strain evidence="1 2">D1-19</strain>
    </source>
</reference>
<dbReference type="Proteomes" id="UP000244810">
    <property type="component" value="Unassembled WGS sequence"/>
</dbReference>
<evidence type="ECO:0000313" key="1">
    <source>
        <dbReference type="EMBL" id="PVE46993.1"/>
    </source>
</evidence>
<dbReference type="OrthoDB" id="4405067at2"/>
<organism evidence="1 2">
    <name type="scientific">Pararhodobacter aggregans</name>
    <dbReference type="NCBI Taxonomy" id="404875"/>
    <lineage>
        <taxon>Bacteria</taxon>
        <taxon>Pseudomonadati</taxon>
        <taxon>Pseudomonadota</taxon>
        <taxon>Alphaproteobacteria</taxon>
        <taxon>Rhodobacterales</taxon>
        <taxon>Paracoccaceae</taxon>
        <taxon>Pararhodobacter</taxon>
    </lineage>
</organism>
<comment type="caution">
    <text evidence="1">The sequence shown here is derived from an EMBL/GenBank/DDBJ whole genome shotgun (WGS) entry which is preliminary data.</text>
</comment>
<gene>
    <name evidence="1" type="ORF">DDE23_12065</name>
</gene>
<name>A0A2T7UQJ6_9RHOB</name>
<dbReference type="EMBL" id="QDDR01000006">
    <property type="protein sequence ID" value="PVE46993.1"/>
    <property type="molecule type" value="Genomic_DNA"/>
</dbReference>
<evidence type="ECO:0000313" key="2">
    <source>
        <dbReference type="Proteomes" id="UP000244810"/>
    </source>
</evidence>
<sequence length="376" mass="42536">MPEPRPIQTLTQALTGIVVPAEAPRRRLPRLSSFRTEDPALRARYDDVTLWYGAVWLAGEGRLRLFGPPGLNLRPLLRSARYETEAGPLPAPRLRRFKRYVTAEFPLDRPVGTLFMEVAGQRLSMPVLTQDLQALAGLNTLYTMSQNNDLDWIEDWITYHHRHHGANGLVIADNGSTAYTPGELAERLSRLDFLKGLRVTSVPFRYGPSSAICRRASQARFLQTAIANLHRDLYLTRARAVLSCDIDELMISTSGRSVFDAAVARKLGFLTVPGYWRFSRVPSGQRARHADHLWIDPARSKPCPTKYVIRPDGALAGWSWMTHSLEALPRAAFKASPEFWFAHCHDISMRWKEGREATAGERVWQRDPVLEALWSA</sequence>
<accession>A0A2T7UQJ6</accession>
<dbReference type="AlphaFoldDB" id="A0A2T7UQJ6"/>
<protein>
    <submittedName>
        <fullName evidence="1">Uncharacterized protein</fullName>
    </submittedName>
</protein>
<keyword evidence="2" id="KW-1185">Reference proteome</keyword>
<dbReference type="RefSeq" id="WP_107752005.1">
    <property type="nucleotide sequence ID" value="NZ_QBKF01000006.1"/>
</dbReference>
<proteinExistence type="predicted"/>